<feature type="domain" description="CBS" evidence="3">
    <location>
        <begin position="173"/>
        <end position="232"/>
    </location>
</feature>
<dbReference type="GeneID" id="71513512"/>
<dbReference type="InterPro" id="IPR000644">
    <property type="entry name" value="CBS_dom"/>
</dbReference>
<dbReference type="PANTHER" id="PTHR13780">
    <property type="entry name" value="AMP-ACTIVATED PROTEIN KINASE, GAMMA REGULATORY SUBUNIT"/>
    <property type="match status" value="1"/>
</dbReference>
<name>A0AAC9NK57_VIRHA</name>
<reference evidence="4 5" key="1">
    <citation type="submission" date="2016-11" db="EMBL/GenBank/DDBJ databases">
        <title>Complete genome sequencing of Virgibacillus halodenitrificans PDB-F2.</title>
        <authorList>
            <person name="Sun Z."/>
            <person name="Zhou Y."/>
            <person name="Li H."/>
        </authorList>
    </citation>
    <scope>NUCLEOTIDE SEQUENCE [LARGE SCALE GENOMIC DNA]</scope>
    <source>
        <strain evidence="4 5">PDB-F2</strain>
    </source>
</reference>
<dbReference type="RefSeq" id="WP_071648322.1">
    <property type="nucleotide sequence ID" value="NZ_CP017962.1"/>
</dbReference>
<dbReference type="Gene3D" id="3.10.580.10">
    <property type="entry name" value="CBS-domain"/>
    <property type="match status" value="1"/>
</dbReference>
<keyword evidence="2" id="KW-0129">CBS domain</keyword>
<dbReference type="InterPro" id="IPR050511">
    <property type="entry name" value="AMPK_gamma/SDS23_families"/>
</dbReference>
<evidence type="ECO:0000259" key="3">
    <source>
        <dbReference type="PROSITE" id="PS51371"/>
    </source>
</evidence>
<dbReference type="CDD" id="cd02205">
    <property type="entry name" value="CBS_pair_SF"/>
    <property type="match status" value="1"/>
</dbReference>
<dbReference type="Proteomes" id="UP000182945">
    <property type="component" value="Chromosome"/>
</dbReference>
<dbReference type="AlphaFoldDB" id="A0AAC9NK57"/>
<keyword evidence="1" id="KW-0677">Repeat</keyword>
<proteinExistence type="predicted"/>
<organism evidence="4 5">
    <name type="scientific">Virgibacillus halodenitrificans</name>
    <name type="common">Bacillus halodenitrificans</name>
    <dbReference type="NCBI Taxonomy" id="1482"/>
    <lineage>
        <taxon>Bacteria</taxon>
        <taxon>Bacillati</taxon>
        <taxon>Bacillota</taxon>
        <taxon>Bacilli</taxon>
        <taxon>Bacillales</taxon>
        <taxon>Bacillaceae</taxon>
        <taxon>Virgibacillus</taxon>
    </lineage>
</organism>
<protein>
    <recommendedName>
        <fullName evidence="3">CBS domain-containing protein</fullName>
    </recommendedName>
</protein>
<dbReference type="SUPFAM" id="SSF54631">
    <property type="entry name" value="CBS-domain pair"/>
    <property type="match status" value="1"/>
</dbReference>
<dbReference type="EMBL" id="CP017962">
    <property type="protein sequence ID" value="APC47349.1"/>
    <property type="molecule type" value="Genomic_DNA"/>
</dbReference>
<evidence type="ECO:0000313" key="5">
    <source>
        <dbReference type="Proteomes" id="UP000182945"/>
    </source>
</evidence>
<evidence type="ECO:0000256" key="1">
    <source>
        <dbReference type="ARBA" id="ARBA00022737"/>
    </source>
</evidence>
<dbReference type="KEGG" id="vhl:BME96_03825"/>
<dbReference type="Pfam" id="PF00571">
    <property type="entry name" value="CBS"/>
    <property type="match status" value="2"/>
</dbReference>
<accession>A0AAC9NK57</accession>
<sequence>MFKNSEKFLTAFNRIEKELRSMMINKKDLGFSKMVKILRNSNSLVKRYSEDLLEFAELRNAIVHNKVELTHAIAEPHDSIVDKIETIQEELAHPKKVIPLFNKKVHYFDEQDSLADMLHTIHEKGHTKFPVYANQTFMGLLTQKGITNWLAENNGEGSFSFNDILLKDVLPFEEKDNVLFISASTSIYAAVELYKEYASKGKRLEALLITRNGSQGEKLAGIITTSDILEIP</sequence>
<gene>
    <name evidence="4" type="ORF">BME96_03825</name>
</gene>
<dbReference type="PROSITE" id="PS51371">
    <property type="entry name" value="CBS"/>
    <property type="match status" value="2"/>
</dbReference>
<dbReference type="InterPro" id="IPR046342">
    <property type="entry name" value="CBS_dom_sf"/>
</dbReference>
<feature type="domain" description="CBS" evidence="3">
    <location>
        <begin position="101"/>
        <end position="156"/>
    </location>
</feature>
<evidence type="ECO:0000313" key="4">
    <source>
        <dbReference type="EMBL" id="APC47349.1"/>
    </source>
</evidence>
<evidence type="ECO:0000256" key="2">
    <source>
        <dbReference type="PROSITE-ProRule" id="PRU00703"/>
    </source>
</evidence>